<organism evidence="1 2">
    <name type="scientific">Lipomyces kononenkoae</name>
    <name type="common">Yeast</name>
    <dbReference type="NCBI Taxonomy" id="34357"/>
    <lineage>
        <taxon>Eukaryota</taxon>
        <taxon>Fungi</taxon>
        <taxon>Dikarya</taxon>
        <taxon>Ascomycota</taxon>
        <taxon>Saccharomycotina</taxon>
        <taxon>Lipomycetes</taxon>
        <taxon>Lipomycetales</taxon>
        <taxon>Lipomycetaceae</taxon>
        <taxon>Lipomyces</taxon>
    </lineage>
</organism>
<protein>
    <submittedName>
        <fullName evidence="1">Uncharacterized protein</fullName>
    </submittedName>
</protein>
<name>A0ACC3SY79_LIPKO</name>
<comment type="caution">
    <text evidence="1">The sequence shown here is derived from an EMBL/GenBank/DDBJ whole genome shotgun (WGS) entry which is preliminary data.</text>
</comment>
<keyword evidence="2" id="KW-1185">Reference proteome</keyword>
<gene>
    <name evidence="1" type="ORF">V1525DRAFT_407205</name>
</gene>
<evidence type="ECO:0000313" key="2">
    <source>
        <dbReference type="Proteomes" id="UP001433508"/>
    </source>
</evidence>
<evidence type="ECO:0000313" key="1">
    <source>
        <dbReference type="EMBL" id="KAK9236394.1"/>
    </source>
</evidence>
<sequence length="214" mass="24638">MNAALESILAESTKRISTLQLIKETCDDEVYFLNLLLLTDKDLHNIFDRRRYSKRAANFYILGLSLSALLEWSDGPEYMKAIDALLHEYEIYVETTGHRQSKGLPFWSSNSRNQPQGEYVYLKVPFLSFELDHSEVVIILCETIVQVYQKFIGVVVEQDQRLPLPSAVAEIFFRLDSIMRKIVVTPLMAAYESYCRAQIRSELEELELICTGGL</sequence>
<proteinExistence type="predicted"/>
<accession>A0ACC3SY79</accession>
<dbReference type="Proteomes" id="UP001433508">
    <property type="component" value="Unassembled WGS sequence"/>
</dbReference>
<reference evidence="2" key="1">
    <citation type="journal article" date="2024" name="Front. Bioeng. Biotechnol.">
        <title>Genome-scale model development and genomic sequencing of the oleaginous clade Lipomyces.</title>
        <authorList>
            <person name="Czajka J.J."/>
            <person name="Han Y."/>
            <person name="Kim J."/>
            <person name="Mondo S.J."/>
            <person name="Hofstad B.A."/>
            <person name="Robles A."/>
            <person name="Haridas S."/>
            <person name="Riley R."/>
            <person name="LaButti K."/>
            <person name="Pangilinan J."/>
            <person name="Andreopoulos W."/>
            <person name="Lipzen A."/>
            <person name="Yan J."/>
            <person name="Wang M."/>
            <person name="Ng V."/>
            <person name="Grigoriev I.V."/>
            <person name="Spatafora J.W."/>
            <person name="Magnuson J.K."/>
            <person name="Baker S.E."/>
            <person name="Pomraning K.R."/>
        </authorList>
    </citation>
    <scope>NUCLEOTIDE SEQUENCE [LARGE SCALE GENOMIC DNA]</scope>
    <source>
        <strain evidence="2">CBS 7786</strain>
    </source>
</reference>
<dbReference type="EMBL" id="MU971389">
    <property type="protein sequence ID" value="KAK9236394.1"/>
    <property type="molecule type" value="Genomic_DNA"/>
</dbReference>